<name>A0A8H2Y449_9AGAM</name>
<gene>
    <name evidence="1" type="ORF">RDB_LOCUS25891</name>
</gene>
<evidence type="ECO:0008006" key="3">
    <source>
        <dbReference type="Google" id="ProtNLM"/>
    </source>
</evidence>
<feature type="non-terminal residue" evidence="1">
    <location>
        <position position="1"/>
    </location>
</feature>
<dbReference type="SUPFAM" id="SSF54236">
    <property type="entry name" value="Ubiquitin-like"/>
    <property type="match status" value="1"/>
</dbReference>
<comment type="caution">
    <text evidence="1">The sequence shown here is derived from an EMBL/GenBank/DDBJ whole genome shotgun (WGS) entry which is preliminary data.</text>
</comment>
<dbReference type="Gene3D" id="3.10.20.90">
    <property type="entry name" value="Phosphatidylinositol 3-kinase Catalytic Subunit, Chain A, domain 1"/>
    <property type="match status" value="1"/>
</dbReference>
<reference evidence="1" key="1">
    <citation type="submission" date="2021-01" db="EMBL/GenBank/DDBJ databases">
        <authorList>
            <person name="Kaushik A."/>
        </authorList>
    </citation>
    <scope>NUCLEOTIDE SEQUENCE</scope>
    <source>
        <strain evidence="1">Type strain: AG8-Rh-89/</strain>
    </source>
</reference>
<dbReference type="AlphaFoldDB" id="A0A8H2Y449"/>
<proteinExistence type="predicted"/>
<sequence length="168" mass="19242">DGDKATILRDLDYQKTADYIKQAFPHSRRAARILLNARLEQFGGMVEITEELWPTMLPILMLIEVELDFSRWERIHVTVRGRSRYYEVNLTTETVEDLKNKVQATDGIPSREQYLWCSNQSYPRFDFQLSSGKLIYQGVGRKSTILVLDAVASAELARTQGGCGMGHR</sequence>
<evidence type="ECO:0000313" key="2">
    <source>
        <dbReference type="Proteomes" id="UP000663850"/>
    </source>
</evidence>
<dbReference type="Proteomes" id="UP000663850">
    <property type="component" value="Unassembled WGS sequence"/>
</dbReference>
<dbReference type="EMBL" id="CAJMWZ010001539">
    <property type="protein sequence ID" value="CAE6437758.1"/>
    <property type="molecule type" value="Genomic_DNA"/>
</dbReference>
<protein>
    <recommendedName>
        <fullName evidence="3">Ubiquitin-like domain-containing protein</fullName>
    </recommendedName>
</protein>
<organism evidence="1 2">
    <name type="scientific">Rhizoctonia solani</name>
    <dbReference type="NCBI Taxonomy" id="456999"/>
    <lineage>
        <taxon>Eukaryota</taxon>
        <taxon>Fungi</taxon>
        <taxon>Dikarya</taxon>
        <taxon>Basidiomycota</taxon>
        <taxon>Agaricomycotina</taxon>
        <taxon>Agaricomycetes</taxon>
        <taxon>Cantharellales</taxon>
        <taxon>Ceratobasidiaceae</taxon>
        <taxon>Rhizoctonia</taxon>
    </lineage>
</organism>
<evidence type="ECO:0000313" key="1">
    <source>
        <dbReference type="EMBL" id="CAE6437758.1"/>
    </source>
</evidence>
<dbReference type="InterPro" id="IPR029071">
    <property type="entry name" value="Ubiquitin-like_domsf"/>
</dbReference>
<dbReference type="CDD" id="cd17039">
    <property type="entry name" value="Ubl_ubiquitin_like"/>
    <property type="match status" value="1"/>
</dbReference>
<accession>A0A8H2Y449</accession>